<dbReference type="InterPro" id="IPR029752">
    <property type="entry name" value="D-isomer_DH_CS1"/>
</dbReference>
<dbReference type="PROSITE" id="PS00059">
    <property type="entry name" value="ADH_ZINC"/>
    <property type="match status" value="1"/>
</dbReference>
<dbReference type="FunFam" id="3.90.180.10:FF:000018">
    <property type="entry name" value="NAD(P)-dependent alcohol dehydrogenase"/>
    <property type="match status" value="1"/>
</dbReference>
<feature type="domain" description="Enoyl reductase (ER)" evidence="9">
    <location>
        <begin position="14"/>
        <end position="335"/>
    </location>
</feature>
<dbReference type="Proteomes" id="UP000576209">
    <property type="component" value="Unassembled WGS sequence"/>
</dbReference>
<dbReference type="InterPro" id="IPR011032">
    <property type="entry name" value="GroES-like_sf"/>
</dbReference>
<dbReference type="GO" id="GO:0008106">
    <property type="term" value="F:alcohol dehydrogenase (NADP+) activity"/>
    <property type="evidence" value="ECO:0007669"/>
    <property type="project" value="UniProtKB-EC"/>
</dbReference>
<dbReference type="Gene3D" id="3.90.180.10">
    <property type="entry name" value="Medium-chain alcohol dehydrogenases, catalytic domain"/>
    <property type="match status" value="1"/>
</dbReference>
<comment type="caution">
    <text evidence="10">The sequence shown here is derived from an EMBL/GenBank/DDBJ whole genome shotgun (WGS) entry which is preliminary data.</text>
</comment>
<dbReference type="RefSeq" id="WP_183497071.1">
    <property type="nucleotide sequence ID" value="NZ_JACIFF010000010.1"/>
</dbReference>
<keyword evidence="6 10" id="KW-0560">Oxidoreductase</keyword>
<gene>
    <name evidence="10" type="ORF">GGR28_003480</name>
</gene>
<evidence type="ECO:0000256" key="1">
    <source>
        <dbReference type="ARBA" id="ARBA00001947"/>
    </source>
</evidence>
<dbReference type="CDD" id="cd05283">
    <property type="entry name" value="CAD1"/>
    <property type="match status" value="1"/>
</dbReference>
<dbReference type="PANTHER" id="PTHR42683">
    <property type="entry name" value="ALDEHYDE REDUCTASE"/>
    <property type="match status" value="1"/>
</dbReference>
<dbReference type="InterPro" id="IPR020843">
    <property type="entry name" value="ER"/>
</dbReference>
<dbReference type="EC" id="1.1.1.2" evidence="7"/>
<dbReference type="InterPro" id="IPR036291">
    <property type="entry name" value="NAD(P)-bd_dom_sf"/>
</dbReference>
<name>A0A840E6P0_9BACT</name>
<organism evidence="10 11">
    <name type="scientific">Neolewinella aquimaris</name>
    <dbReference type="NCBI Taxonomy" id="1835722"/>
    <lineage>
        <taxon>Bacteria</taxon>
        <taxon>Pseudomonadati</taxon>
        <taxon>Bacteroidota</taxon>
        <taxon>Saprospiria</taxon>
        <taxon>Saprospirales</taxon>
        <taxon>Lewinellaceae</taxon>
        <taxon>Neolewinella</taxon>
    </lineage>
</organism>
<dbReference type="InterPro" id="IPR002328">
    <property type="entry name" value="ADH_Zn_CS"/>
</dbReference>
<evidence type="ECO:0000256" key="5">
    <source>
        <dbReference type="ARBA" id="ARBA00022857"/>
    </source>
</evidence>
<keyword evidence="3 8" id="KW-0479">Metal-binding</keyword>
<dbReference type="AlphaFoldDB" id="A0A840E6P0"/>
<keyword evidence="4 8" id="KW-0862">Zinc</keyword>
<dbReference type="Pfam" id="PF00107">
    <property type="entry name" value="ADH_zinc_N"/>
    <property type="match status" value="1"/>
</dbReference>
<dbReference type="FunFam" id="3.40.50.720:FF:000022">
    <property type="entry name" value="Cinnamyl alcohol dehydrogenase"/>
    <property type="match status" value="1"/>
</dbReference>
<dbReference type="InterPro" id="IPR013149">
    <property type="entry name" value="ADH-like_C"/>
</dbReference>
<accession>A0A840E6P0</accession>
<evidence type="ECO:0000256" key="7">
    <source>
        <dbReference type="ARBA" id="ARBA00024074"/>
    </source>
</evidence>
<evidence type="ECO:0000256" key="4">
    <source>
        <dbReference type="ARBA" id="ARBA00022833"/>
    </source>
</evidence>
<dbReference type="SUPFAM" id="SSF51735">
    <property type="entry name" value="NAD(P)-binding Rossmann-fold domains"/>
    <property type="match status" value="1"/>
</dbReference>
<proteinExistence type="inferred from homology"/>
<evidence type="ECO:0000256" key="8">
    <source>
        <dbReference type="RuleBase" id="RU361277"/>
    </source>
</evidence>
<evidence type="ECO:0000256" key="3">
    <source>
        <dbReference type="ARBA" id="ARBA00022723"/>
    </source>
</evidence>
<protein>
    <recommendedName>
        <fullName evidence="7">alcohol dehydrogenase (NADP(+))</fullName>
        <ecNumber evidence="7">1.1.1.2</ecNumber>
    </recommendedName>
</protein>
<dbReference type="Pfam" id="PF08240">
    <property type="entry name" value="ADH_N"/>
    <property type="match status" value="1"/>
</dbReference>
<evidence type="ECO:0000259" key="9">
    <source>
        <dbReference type="SMART" id="SM00829"/>
    </source>
</evidence>
<dbReference type="InterPro" id="IPR013154">
    <property type="entry name" value="ADH-like_N"/>
</dbReference>
<dbReference type="SUPFAM" id="SSF50129">
    <property type="entry name" value="GroES-like"/>
    <property type="match status" value="1"/>
</dbReference>
<dbReference type="EMBL" id="JACIFF010000010">
    <property type="protein sequence ID" value="MBB4080841.1"/>
    <property type="molecule type" value="Genomic_DNA"/>
</dbReference>
<dbReference type="Gene3D" id="3.40.50.720">
    <property type="entry name" value="NAD(P)-binding Rossmann-like Domain"/>
    <property type="match status" value="1"/>
</dbReference>
<dbReference type="SMART" id="SM00829">
    <property type="entry name" value="PKS_ER"/>
    <property type="match status" value="1"/>
</dbReference>
<dbReference type="InterPro" id="IPR047109">
    <property type="entry name" value="CAD-like"/>
</dbReference>
<comment type="similarity">
    <text evidence="2 8">Belongs to the zinc-containing alcohol dehydrogenase family.</text>
</comment>
<evidence type="ECO:0000256" key="2">
    <source>
        <dbReference type="ARBA" id="ARBA00008072"/>
    </source>
</evidence>
<evidence type="ECO:0000313" key="11">
    <source>
        <dbReference type="Proteomes" id="UP000576209"/>
    </source>
</evidence>
<sequence>MSKVKAWAASAPKGKLEPFEYDAGPLGPEEVEVEIEYCGVCHSDLSMLDNEWGITTYPFVPGHEAIGKVVAMGDIAREKGLKMGQRVGVGWTVSSCLHCEYCLQGDQQMCTSVQPTIVGHHGAFAQSVRTHWVWAVPIPEGVEPDSAGPLLCGGITVFAPLLDNAISPTDKVGVFGIGGLGHMALKFLKAWGCETTAFTSSPSKHEEARSFGASHVASSVDSEEMKKHAAKFDFIVISANASLDWDAIIAMLKPGGKLHIVGAVLEPIPVHVMSLMLSKRSISSSPTGNRSQMDKMMQFAAHHQVAPQVEHFPMSKVNEAMEHLRAGKASYRIVLEADYQK</sequence>
<dbReference type="PROSITE" id="PS00065">
    <property type="entry name" value="D_2_HYDROXYACID_DH_1"/>
    <property type="match status" value="1"/>
</dbReference>
<comment type="cofactor">
    <cofactor evidence="1 8">
        <name>Zn(2+)</name>
        <dbReference type="ChEBI" id="CHEBI:29105"/>
    </cofactor>
</comment>
<reference evidence="10 11" key="1">
    <citation type="submission" date="2020-08" db="EMBL/GenBank/DDBJ databases">
        <title>Genomic Encyclopedia of Type Strains, Phase IV (KMG-IV): sequencing the most valuable type-strain genomes for metagenomic binning, comparative biology and taxonomic classification.</title>
        <authorList>
            <person name="Goeker M."/>
        </authorList>
    </citation>
    <scope>NUCLEOTIDE SEQUENCE [LARGE SCALE GENOMIC DNA]</scope>
    <source>
        <strain evidence="10 11">DSM 105137</strain>
    </source>
</reference>
<keyword evidence="11" id="KW-1185">Reference proteome</keyword>
<keyword evidence="5" id="KW-0521">NADP</keyword>
<dbReference type="GO" id="GO:0008270">
    <property type="term" value="F:zinc ion binding"/>
    <property type="evidence" value="ECO:0007669"/>
    <property type="project" value="InterPro"/>
</dbReference>
<evidence type="ECO:0000313" key="10">
    <source>
        <dbReference type="EMBL" id="MBB4080841.1"/>
    </source>
</evidence>
<evidence type="ECO:0000256" key="6">
    <source>
        <dbReference type="ARBA" id="ARBA00023002"/>
    </source>
</evidence>